<name>A0A2I1HH22_9GLOM</name>
<accession>A0A2I1HH22</accession>
<evidence type="ECO:0000313" key="1">
    <source>
        <dbReference type="EMBL" id="PKY58181.1"/>
    </source>
</evidence>
<gene>
    <name evidence="1" type="ORF">RhiirA4_429523</name>
</gene>
<proteinExistence type="predicted"/>
<keyword evidence="2" id="KW-1185">Reference proteome</keyword>
<dbReference type="AlphaFoldDB" id="A0A2I1HH22"/>
<comment type="caution">
    <text evidence="1">The sequence shown here is derived from an EMBL/GenBank/DDBJ whole genome shotgun (WGS) entry which is preliminary data.</text>
</comment>
<reference evidence="1 2" key="1">
    <citation type="submission" date="2015-10" db="EMBL/GenBank/DDBJ databases">
        <title>Genome analyses suggest a sexual origin of heterokaryosis in a supposedly ancient asexual fungus.</title>
        <authorList>
            <person name="Ropars J."/>
            <person name="Sedzielewska K."/>
            <person name="Noel J."/>
            <person name="Charron P."/>
            <person name="Farinelli L."/>
            <person name="Marton T."/>
            <person name="Kruger M."/>
            <person name="Pelin A."/>
            <person name="Brachmann A."/>
            <person name="Corradi N."/>
        </authorList>
    </citation>
    <scope>NUCLEOTIDE SEQUENCE [LARGE SCALE GENOMIC DNA]</scope>
    <source>
        <strain evidence="1 2">A4</strain>
    </source>
</reference>
<sequence length="530" mass="62041">MTIKSVKELLNLYKQKVDSELQKDLYVFYIFLALTGELTFDSREMLQINSSFRGNLQDQEGATSIEESKALYHYIKILKNSNLTNYLKYVKDCAKKKNIYHLYQENAEIIILQTCNKKNLAKFEKCEKYSEQINSVASDLENGKSDESSEDLSIIEFNSFEIKKRISKFIRKYPNMSKVSRLISNNIENVTLKPYDLLPNGIINAKLLRKYDKPLYKIVKDNQCLDELTSFDLEEYEYNLMSEEKQFISNHIRRGYCNMPKSSTNVIMYYNSLNMFLLQMERVWMLPLYEQRSSGITESSYSHQVVRPIIDFLLHNIKGIDIEFNGTSLSTIRRNGGENGPTQRPDVKVSKNYQHVYAYDWEFIFCEISYGPYSYDELHYLEDKVRLGKFGKDSWNNCYLYTQSFENSDKLVPLIDGINFLLIHFYRTKMDIYVLDYSLKPFHKMCLIKSLDIPITNDDDLTIQKMNVLCKEILLLNNLITHNTQKIDRINTLINDKIPNVVIPSQNPPVTKNIFPTFSSPNSNKVGNYL</sequence>
<organism evidence="1 2">
    <name type="scientific">Rhizophagus irregularis</name>
    <dbReference type="NCBI Taxonomy" id="588596"/>
    <lineage>
        <taxon>Eukaryota</taxon>
        <taxon>Fungi</taxon>
        <taxon>Fungi incertae sedis</taxon>
        <taxon>Mucoromycota</taxon>
        <taxon>Glomeromycotina</taxon>
        <taxon>Glomeromycetes</taxon>
        <taxon>Glomerales</taxon>
        <taxon>Glomeraceae</taxon>
        <taxon>Rhizophagus</taxon>
    </lineage>
</organism>
<protein>
    <submittedName>
        <fullName evidence="1">Uncharacterized protein</fullName>
    </submittedName>
</protein>
<evidence type="ECO:0000313" key="2">
    <source>
        <dbReference type="Proteomes" id="UP000234323"/>
    </source>
</evidence>
<dbReference type="Proteomes" id="UP000234323">
    <property type="component" value="Unassembled WGS sequence"/>
</dbReference>
<dbReference type="VEuPathDB" id="FungiDB:FUN_021022"/>
<dbReference type="EMBL" id="LLXI01002887">
    <property type="protein sequence ID" value="PKY58181.1"/>
    <property type="molecule type" value="Genomic_DNA"/>
</dbReference>